<feature type="transmembrane region" description="Helical" evidence="2">
    <location>
        <begin position="108"/>
        <end position="127"/>
    </location>
</feature>
<dbReference type="InterPro" id="IPR022062">
    <property type="entry name" value="DUF3618"/>
</dbReference>
<organism evidence="3 4">
    <name type="scientific">Haloactinospora alba</name>
    <dbReference type="NCBI Taxonomy" id="405555"/>
    <lineage>
        <taxon>Bacteria</taxon>
        <taxon>Bacillati</taxon>
        <taxon>Actinomycetota</taxon>
        <taxon>Actinomycetes</taxon>
        <taxon>Streptosporangiales</taxon>
        <taxon>Nocardiopsidaceae</taxon>
        <taxon>Haloactinospora</taxon>
    </lineage>
</organism>
<keyword evidence="2" id="KW-1133">Transmembrane helix</keyword>
<evidence type="ECO:0000256" key="2">
    <source>
        <dbReference type="SAM" id="Phobius"/>
    </source>
</evidence>
<accession>A0A543NFE5</accession>
<reference evidence="3 4" key="1">
    <citation type="submission" date="2019-06" db="EMBL/GenBank/DDBJ databases">
        <title>Sequencing the genomes of 1000 actinobacteria strains.</title>
        <authorList>
            <person name="Klenk H.-P."/>
        </authorList>
    </citation>
    <scope>NUCLEOTIDE SEQUENCE [LARGE SCALE GENOMIC DNA]</scope>
    <source>
        <strain evidence="3 4">DSM 45015</strain>
    </source>
</reference>
<evidence type="ECO:0000313" key="4">
    <source>
        <dbReference type="Proteomes" id="UP000317422"/>
    </source>
</evidence>
<gene>
    <name evidence="3" type="ORF">FHX37_0441</name>
</gene>
<dbReference type="Pfam" id="PF12277">
    <property type="entry name" value="DUF3618"/>
    <property type="match status" value="1"/>
</dbReference>
<sequence>MEERDPAGKPRNPDSVQAEIEQAQRRLAWSLDELADRAKPRNVAQRSWQRVRGTGEYLVDEARALVLGDGTVRRESHVVDPPEGSIRVKGEDDVVSTYVSRGQLPPEVLLLGAGVGLAVAVGLVGVWRRRRSS</sequence>
<name>A0A543NFE5_9ACTN</name>
<protein>
    <submittedName>
        <fullName evidence="3">Uncharacterized protein DUF3618</fullName>
    </submittedName>
</protein>
<evidence type="ECO:0000313" key="3">
    <source>
        <dbReference type="EMBL" id="TQN30559.1"/>
    </source>
</evidence>
<dbReference type="EMBL" id="VFQC01000001">
    <property type="protein sequence ID" value="TQN30559.1"/>
    <property type="molecule type" value="Genomic_DNA"/>
</dbReference>
<dbReference type="Proteomes" id="UP000317422">
    <property type="component" value="Unassembled WGS sequence"/>
</dbReference>
<dbReference type="AlphaFoldDB" id="A0A543NFE5"/>
<keyword evidence="2" id="KW-0472">Membrane</keyword>
<dbReference type="RefSeq" id="WP_141921795.1">
    <property type="nucleotide sequence ID" value="NZ_VFQC01000001.1"/>
</dbReference>
<keyword evidence="2" id="KW-0812">Transmembrane</keyword>
<evidence type="ECO:0000256" key="1">
    <source>
        <dbReference type="SAM" id="MobiDB-lite"/>
    </source>
</evidence>
<dbReference type="OrthoDB" id="3430259at2"/>
<comment type="caution">
    <text evidence="3">The sequence shown here is derived from an EMBL/GenBank/DDBJ whole genome shotgun (WGS) entry which is preliminary data.</text>
</comment>
<feature type="region of interest" description="Disordered" evidence="1">
    <location>
        <begin position="1"/>
        <end position="20"/>
    </location>
</feature>
<keyword evidence="4" id="KW-1185">Reference proteome</keyword>
<proteinExistence type="predicted"/>
<feature type="compositionally biased region" description="Basic and acidic residues" evidence="1">
    <location>
        <begin position="1"/>
        <end position="12"/>
    </location>
</feature>